<feature type="transmembrane region" description="Helical" evidence="1">
    <location>
        <begin position="172"/>
        <end position="197"/>
    </location>
</feature>
<name>A0ABP0NHY0_9DINO</name>
<dbReference type="InterPro" id="IPR005804">
    <property type="entry name" value="FA_desaturase_dom"/>
</dbReference>
<keyword evidence="1" id="KW-0472">Membrane</keyword>
<feature type="transmembrane region" description="Helical" evidence="1">
    <location>
        <begin position="256"/>
        <end position="275"/>
    </location>
</feature>
<feature type="transmembrane region" description="Helical" evidence="1">
    <location>
        <begin position="228"/>
        <end position="250"/>
    </location>
</feature>
<reference evidence="3 4" key="1">
    <citation type="submission" date="2024-02" db="EMBL/GenBank/DDBJ databases">
        <authorList>
            <person name="Chen Y."/>
            <person name="Shah S."/>
            <person name="Dougan E. K."/>
            <person name="Thang M."/>
            <person name="Chan C."/>
        </authorList>
    </citation>
    <scope>NUCLEOTIDE SEQUENCE [LARGE SCALE GENOMIC DNA]</scope>
</reference>
<dbReference type="Proteomes" id="UP001642464">
    <property type="component" value="Unassembled WGS sequence"/>
</dbReference>
<protein>
    <submittedName>
        <fullName evidence="3">Delta(12)-acyl-lipid-desaturase (Delta(12)-oleate desaturase) (PgFAD2)</fullName>
    </submittedName>
</protein>
<gene>
    <name evidence="3" type="ORF">SCF082_LOCUS32828</name>
</gene>
<proteinExistence type="predicted"/>
<evidence type="ECO:0000256" key="1">
    <source>
        <dbReference type="SAM" id="Phobius"/>
    </source>
</evidence>
<organism evidence="3 4">
    <name type="scientific">Durusdinium trenchii</name>
    <dbReference type="NCBI Taxonomy" id="1381693"/>
    <lineage>
        <taxon>Eukaryota</taxon>
        <taxon>Sar</taxon>
        <taxon>Alveolata</taxon>
        <taxon>Dinophyceae</taxon>
        <taxon>Suessiales</taxon>
        <taxon>Symbiodiniaceae</taxon>
        <taxon>Durusdinium</taxon>
    </lineage>
</organism>
<evidence type="ECO:0000259" key="2">
    <source>
        <dbReference type="Pfam" id="PF00487"/>
    </source>
</evidence>
<keyword evidence="1" id="KW-0812">Transmembrane</keyword>
<dbReference type="PANTHER" id="PTHR32100">
    <property type="entry name" value="OMEGA-6 FATTY ACID DESATURASE, CHLOROPLASTIC"/>
    <property type="match status" value="1"/>
</dbReference>
<accession>A0ABP0NHY0</accession>
<sequence>MCQSKVKKDGPNRVSGKEKVPELRELREAVPKHCFERSLVKSTFFLARDLVVCYAIAYAAYNYLPMDDLTNPVQALGWTAYVLAEGTAMTGVWVVAHECGHQAYSDYKWVNDLVGYIFHTALLVPYFSWQYSHGVHHSRVNSILDGESHVPDIKRKVIGMYMKMTDALGEEAFALVQVVVHLVLGWPLYLAVGFTGAKRRPDGARFKSRPNHFNPYSELFPERMRFKAAVSTVGILAMLGLLVKLGMMYGTRTMVLMYWLPYLVVNAWLVTYTWLQHTHEDLPHFGEDEWSWMRGTLCTLDRPYPWLIDEMHHHIGTTHVTHHVFSKMPHYHAQEATEAMKPVLGDLYQFDPTPIHKALIETGKRCHFVDGVEGVQYMKSVWDERKAATKKVD</sequence>
<feature type="transmembrane region" description="Helical" evidence="1">
    <location>
        <begin position="76"/>
        <end position="97"/>
    </location>
</feature>
<dbReference type="Pfam" id="PF00487">
    <property type="entry name" value="FA_desaturase"/>
    <property type="match status" value="1"/>
</dbReference>
<keyword evidence="1" id="KW-1133">Transmembrane helix</keyword>
<feature type="transmembrane region" description="Helical" evidence="1">
    <location>
        <begin position="109"/>
        <end position="129"/>
    </location>
</feature>
<feature type="transmembrane region" description="Helical" evidence="1">
    <location>
        <begin position="45"/>
        <end position="64"/>
    </location>
</feature>
<feature type="domain" description="Fatty acid desaturase" evidence="2">
    <location>
        <begin position="77"/>
        <end position="347"/>
    </location>
</feature>
<keyword evidence="4" id="KW-1185">Reference proteome</keyword>
<evidence type="ECO:0000313" key="4">
    <source>
        <dbReference type="Proteomes" id="UP001642464"/>
    </source>
</evidence>
<dbReference type="EMBL" id="CAXAMM010028765">
    <property type="protein sequence ID" value="CAK9063386.1"/>
    <property type="molecule type" value="Genomic_DNA"/>
</dbReference>
<comment type="caution">
    <text evidence="3">The sequence shown here is derived from an EMBL/GenBank/DDBJ whole genome shotgun (WGS) entry which is preliminary data.</text>
</comment>
<evidence type="ECO:0000313" key="3">
    <source>
        <dbReference type="EMBL" id="CAK9063386.1"/>
    </source>
</evidence>
<dbReference type="CDD" id="cd03507">
    <property type="entry name" value="Delta12-FADS-like"/>
    <property type="match status" value="1"/>
</dbReference>
<dbReference type="InterPro" id="IPR012171">
    <property type="entry name" value="Fatty_acid_desaturase"/>
</dbReference>